<keyword evidence="5" id="KW-0813">Transport</keyword>
<comment type="subcellular location">
    <subcellularLocation>
        <location evidence="1">Periplasm</location>
    </subcellularLocation>
</comment>
<evidence type="ECO:0000256" key="3">
    <source>
        <dbReference type="SAM" id="SignalP"/>
    </source>
</evidence>
<dbReference type="PANTHER" id="PTHR30036:SF7">
    <property type="entry name" value="ABC TRANSPORTER PERIPLASMIC-BINDING PROTEIN YPHF"/>
    <property type="match status" value="1"/>
</dbReference>
<proteinExistence type="inferred from homology"/>
<evidence type="ECO:0000313" key="6">
    <source>
        <dbReference type="Proteomes" id="UP001223743"/>
    </source>
</evidence>
<feature type="chain" id="PRO_5047100186" evidence="3">
    <location>
        <begin position="25"/>
        <end position="347"/>
    </location>
</feature>
<evidence type="ECO:0000256" key="1">
    <source>
        <dbReference type="ARBA" id="ARBA00004418"/>
    </source>
</evidence>
<organism evidence="5 6">
    <name type="scientific">Kaistia geumhonensis</name>
    <dbReference type="NCBI Taxonomy" id="410839"/>
    <lineage>
        <taxon>Bacteria</taxon>
        <taxon>Pseudomonadati</taxon>
        <taxon>Pseudomonadota</taxon>
        <taxon>Alphaproteobacteria</taxon>
        <taxon>Hyphomicrobiales</taxon>
        <taxon>Kaistiaceae</taxon>
        <taxon>Kaistia</taxon>
    </lineage>
</organism>
<evidence type="ECO:0000259" key="4">
    <source>
        <dbReference type="Pfam" id="PF13407"/>
    </source>
</evidence>
<dbReference type="PANTHER" id="PTHR30036">
    <property type="entry name" value="D-XYLOSE-BINDING PERIPLASMIC PROTEIN"/>
    <property type="match status" value="1"/>
</dbReference>
<keyword evidence="6" id="KW-1185">Reference proteome</keyword>
<dbReference type="Pfam" id="PF13407">
    <property type="entry name" value="Peripla_BP_4"/>
    <property type="match status" value="1"/>
</dbReference>
<evidence type="ECO:0000313" key="5">
    <source>
        <dbReference type="EMBL" id="MDQ0515889.1"/>
    </source>
</evidence>
<evidence type="ECO:0000256" key="2">
    <source>
        <dbReference type="ARBA" id="ARBA00007639"/>
    </source>
</evidence>
<keyword evidence="5" id="KW-0762">Sugar transport</keyword>
<feature type="domain" description="Periplasmic binding protein" evidence="4">
    <location>
        <begin position="41"/>
        <end position="296"/>
    </location>
</feature>
<feature type="signal peptide" evidence="3">
    <location>
        <begin position="1"/>
        <end position="24"/>
    </location>
</feature>
<gene>
    <name evidence="5" type="ORF">QO015_001502</name>
</gene>
<dbReference type="RefSeq" id="WP_266280313.1">
    <property type="nucleotide sequence ID" value="NZ_JAPKNF010000001.1"/>
</dbReference>
<dbReference type="InterPro" id="IPR050555">
    <property type="entry name" value="Bact_Solute-Bind_Prot2"/>
</dbReference>
<comment type="similarity">
    <text evidence="2">Belongs to the bacterial solute-binding protein 2 family.</text>
</comment>
<dbReference type="InterPro" id="IPR028082">
    <property type="entry name" value="Peripla_BP_I"/>
</dbReference>
<comment type="caution">
    <text evidence="5">The sequence shown here is derived from an EMBL/GenBank/DDBJ whole genome shotgun (WGS) entry which is preliminary data.</text>
</comment>
<dbReference type="InterPro" id="IPR025997">
    <property type="entry name" value="SBP_2_dom"/>
</dbReference>
<name>A0ABU0M4K0_9HYPH</name>
<accession>A0ABU0M4K0</accession>
<dbReference type="Gene3D" id="3.40.50.2300">
    <property type="match status" value="2"/>
</dbReference>
<dbReference type="Proteomes" id="UP001223743">
    <property type="component" value="Unassembled WGS sequence"/>
</dbReference>
<reference evidence="5 6" key="1">
    <citation type="submission" date="2023-07" db="EMBL/GenBank/DDBJ databases">
        <title>Genomic Encyclopedia of Type Strains, Phase IV (KMG-IV): sequencing the most valuable type-strain genomes for metagenomic binning, comparative biology and taxonomic classification.</title>
        <authorList>
            <person name="Goeker M."/>
        </authorList>
    </citation>
    <scope>NUCLEOTIDE SEQUENCE [LARGE SCALE GENOMIC DNA]</scope>
    <source>
        <strain evidence="5 6">B1-1</strain>
    </source>
</reference>
<keyword evidence="3" id="KW-0732">Signal</keyword>
<protein>
    <submittedName>
        <fullName evidence="5">Simple sugar transport system substrate-binding protein</fullName>
    </submittedName>
</protein>
<dbReference type="SUPFAM" id="SSF53822">
    <property type="entry name" value="Periplasmic binding protein-like I"/>
    <property type="match status" value="1"/>
</dbReference>
<sequence length="347" mass="36546">MKSRTIIGLAVAAGLSVLAPAAFAEGLAGAPAPFDKGGVKIAVVSYLGAGDWLQAFEQGVKRQAEALGIEANISQARNDINAERELIQQAINLGVKGIIINNGQPEALKDVAQAALDAGIPVVAYDVNLDNPKIPQVEQSDADMAKLVLDQAVKEQGDTFEGGVVYVAGFAPLDRRYAVWKELTKTHPGIKEAATWGVVNDTVAASVADQTKAVLRANPNISVVFTPWDEFARGVKLAIDELGVADKVKIYGIDISTSDIQAMIEPGSPWVATAATNPAVVGEASVRALAQLIAGQDPGRSILLKPALVTQKELLDNGITSFEDLQVKVPSFKDSDAAKAPWIPEPK</sequence>
<dbReference type="EMBL" id="JAUSWJ010000001">
    <property type="protein sequence ID" value="MDQ0515889.1"/>
    <property type="molecule type" value="Genomic_DNA"/>
</dbReference>